<feature type="compositionally biased region" description="Pro residues" evidence="1">
    <location>
        <begin position="470"/>
        <end position="482"/>
    </location>
</feature>
<dbReference type="Proteomes" id="UP000186817">
    <property type="component" value="Unassembled WGS sequence"/>
</dbReference>
<dbReference type="PANTHER" id="PTHR24216:SF65">
    <property type="entry name" value="PAXILLIN-LIKE PROTEIN 1"/>
    <property type="match status" value="1"/>
</dbReference>
<gene>
    <name evidence="2" type="ORF">AK812_SmicGene21514</name>
</gene>
<protein>
    <submittedName>
        <fullName evidence="2">Uncharacterized protein</fullName>
    </submittedName>
</protein>
<feature type="compositionally biased region" description="Polar residues" evidence="1">
    <location>
        <begin position="1269"/>
        <end position="1279"/>
    </location>
</feature>
<feature type="region of interest" description="Disordered" evidence="1">
    <location>
        <begin position="1297"/>
        <end position="1418"/>
    </location>
</feature>
<reference evidence="2 3" key="1">
    <citation type="submission" date="2016-02" db="EMBL/GenBank/DDBJ databases">
        <title>Genome analysis of coral dinoflagellate symbionts highlights evolutionary adaptations to a symbiotic lifestyle.</title>
        <authorList>
            <person name="Aranda M."/>
            <person name="Li Y."/>
            <person name="Liew Y.J."/>
            <person name="Baumgarten S."/>
            <person name="Simakov O."/>
            <person name="Wilson M."/>
            <person name="Piel J."/>
            <person name="Ashoor H."/>
            <person name="Bougouffa S."/>
            <person name="Bajic V.B."/>
            <person name="Ryu T."/>
            <person name="Ravasi T."/>
            <person name="Bayer T."/>
            <person name="Micklem G."/>
            <person name="Kim H."/>
            <person name="Bhak J."/>
            <person name="Lajeunesse T.C."/>
            <person name="Voolstra C.R."/>
        </authorList>
    </citation>
    <scope>NUCLEOTIDE SEQUENCE [LARGE SCALE GENOMIC DNA]</scope>
    <source>
        <strain evidence="2 3">CCMP2467</strain>
    </source>
</reference>
<feature type="region of interest" description="Disordered" evidence="1">
    <location>
        <begin position="1435"/>
        <end position="1479"/>
    </location>
</feature>
<feature type="compositionally biased region" description="Polar residues" evidence="1">
    <location>
        <begin position="1307"/>
        <end position="1328"/>
    </location>
</feature>
<feature type="region of interest" description="Disordered" evidence="1">
    <location>
        <begin position="306"/>
        <end position="345"/>
    </location>
</feature>
<feature type="compositionally biased region" description="Low complexity" evidence="1">
    <location>
        <begin position="460"/>
        <end position="469"/>
    </location>
</feature>
<feature type="compositionally biased region" description="Low complexity" evidence="1">
    <location>
        <begin position="306"/>
        <end position="315"/>
    </location>
</feature>
<evidence type="ECO:0000256" key="1">
    <source>
        <dbReference type="SAM" id="MobiDB-lite"/>
    </source>
</evidence>
<keyword evidence="3" id="KW-1185">Reference proteome</keyword>
<feature type="region of interest" description="Disordered" evidence="1">
    <location>
        <begin position="641"/>
        <end position="672"/>
    </location>
</feature>
<dbReference type="OrthoDB" id="434106at2759"/>
<sequence length="1592" mass="173652">MSKPDFSHLSLQDKNCTAFHKYMESKGYQLGTALYEYGKTWKSWGTCIVCEAEFPSNVASHVWGKAHCNKLKEKLNWQEPRDPQQLNQFTQYWKLEGSYKPGYFFNHITGEQGLCDIVPNIAPSLQSVPTPMSVAAPMPGPPQMQCPAAQMPCPAAPPQEMPAARPAGGCLLVPHSQGYVKSIQQLELWRMHMDKTGSTLDAELEKTGRYDHECVVCQKAMTRGAGDHLKSKNHWTELWKKVGKNMPQPDVVLEKGRPWWQEFVVPQGKCILNHLTAGLEISGAEPVGYTSGCNGAVNGAVGMPAQTAAAAPGQPESEPGAPPSQPLSPSADANGMMVQHGTSWRQALSESKDKWRTFMELAATVLEQKVPNHYECVCTVCDNKVMTRGAKDHLTSQGHWRNLWDKMQKLNRDLPPDNVACQMSARPWVQEFPTASGKYVFNHLTGGQELQGGSALLQPLQPQGQAPAMSVPPMPPVPPVPVQSPQMQAQQMQAPPQPMQPVQPVQPAQPMQPAQPQAGGMVVRNGLNYKEALAEIGKWKKFMAEPTERLDSFIYQLMPNYTGKCLVCQADMLGFNTHICSQKHFKQLWGRIGSGGIPEPSRAMDWNAAWVEKIETQRGPYLLNHLTGEQGFQADLMKAPAGPPVAAPAHAAPDAGYSRPPAPTPGPVAQPLPQPCAKPTPTTSYDMDFILWQCQVRDPAERLEAALEERDADDMWNDEAVECAICQKRIDSAKGSVKEHLMSWEHFQQLKGKLHQELTRLGSMEVVMQQKHKFCQNFEVAAFQHLKPEVIYQCNDEDDMDDMTTRGGCKASNLGVWRNDIAPDSDPTQRTARVMTNLNSRSGLGNSAASAAVAVAAMAAAALAAAGAAAAAGLAVLLATSAAVVTGSARAAGTSESSRPAEPCWAFCEDEDKLSTSFATVLPTGSHHVELDDLPSTLIPYSDEPTKVRKVRFNLTLTTVHEVTPYSEVYGMHPRLLKVQPGEFYLQPAPRRDDRSDSEEEDAHANRHGRVLPWVAMRATHGACDALFVAVEGGLSYEVFLLGLADGLTGLEPDVLGRHVVPAEALLRVLPRLRDFLAPRFLIRATSVQQRLRSQGLPAYQCSAHVWSGLLDRMKLKLAPRDEVQGKVRDLQRRFIKLAKTREATPHPSADASLIAAEIGSLLDALALRAPAKSKGPTAPSTLAKSDWEVEDLRRIAANPGFGLQALSNGIKVIAGLQQLLRARYPTSPSGPSPRSELPAAEAEELLLCAFRSDAPGPGLADSPKAFDTPSSTPVGAASTGSCVPCSAIHLQGPEATSRFQDPRVNQAASRAQSDLLRTSTSNGTPVRSESVPADELETAEIASSRKPVPELPQSKLQPPSSWQSILSGRTSRWSNGASSCSTSPGSLASLRRRGSEPPGRKSDSFLATPRVSTGAVPRASGSYFDRMRARAMARVASKSPDPSVTEAVRRAQSRAKRAQQQQQQRDAADAKARTGPTGELLAPATASLFKRRDERLQRFLTQRENATAMSEMSELARIDGLPDSMQSYPQMTRQFLLRALPKAWWKLWPLLFAAFWLRAFGVKTVLVAFRVLPTFFVGALVAQPCPVMYIA</sequence>
<proteinExistence type="predicted"/>
<feature type="compositionally biased region" description="Pro residues" evidence="1">
    <location>
        <begin position="660"/>
        <end position="672"/>
    </location>
</feature>
<feature type="compositionally biased region" description="Polar residues" evidence="1">
    <location>
        <begin position="1355"/>
        <end position="1387"/>
    </location>
</feature>
<feature type="compositionally biased region" description="Basic and acidic residues" evidence="1">
    <location>
        <begin position="1394"/>
        <end position="1404"/>
    </location>
</feature>
<accession>A0A1Q9DM91</accession>
<evidence type="ECO:0000313" key="2">
    <source>
        <dbReference type="EMBL" id="OLP96273.1"/>
    </source>
</evidence>
<feature type="region of interest" description="Disordered" evidence="1">
    <location>
        <begin position="1260"/>
        <end position="1279"/>
    </location>
</feature>
<dbReference type="EMBL" id="LSRX01000474">
    <property type="protein sequence ID" value="OLP96273.1"/>
    <property type="molecule type" value="Genomic_DNA"/>
</dbReference>
<feature type="compositionally biased region" description="Low complexity" evidence="1">
    <location>
        <begin position="483"/>
        <end position="494"/>
    </location>
</feature>
<name>A0A1Q9DM91_SYMMI</name>
<organism evidence="2 3">
    <name type="scientific">Symbiodinium microadriaticum</name>
    <name type="common">Dinoflagellate</name>
    <name type="synonym">Zooxanthella microadriatica</name>
    <dbReference type="NCBI Taxonomy" id="2951"/>
    <lineage>
        <taxon>Eukaryota</taxon>
        <taxon>Sar</taxon>
        <taxon>Alveolata</taxon>
        <taxon>Dinophyceae</taxon>
        <taxon>Suessiales</taxon>
        <taxon>Symbiodiniaceae</taxon>
        <taxon>Symbiodinium</taxon>
    </lineage>
</organism>
<dbReference type="PANTHER" id="PTHR24216">
    <property type="entry name" value="PAXILLIN-RELATED"/>
    <property type="match status" value="1"/>
</dbReference>
<feature type="region of interest" description="Disordered" evidence="1">
    <location>
        <begin position="460"/>
        <end position="518"/>
    </location>
</feature>
<evidence type="ECO:0000313" key="3">
    <source>
        <dbReference type="Proteomes" id="UP000186817"/>
    </source>
</evidence>
<comment type="caution">
    <text evidence="2">The sequence shown here is derived from an EMBL/GenBank/DDBJ whole genome shotgun (WGS) entry which is preliminary data.</text>
</comment>
<feature type="compositionally biased region" description="Low complexity" evidence="1">
    <location>
        <begin position="502"/>
        <end position="517"/>
    </location>
</feature>